<dbReference type="AlphaFoldDB" id="A0A1F8DYW3"/>
<evidence type="ECO:0000259" key="9">
    <source>
        <dbReference type="PROSITE" id="PS50893"/>
    </source>
</evidence>
<dbReference type="EMBL" id="MGIV01000021">
    <property type="protein sequence ID" value="OGM93774.1"/>
    <property type="molecule type" value="Genomic_DNA"/>
</dbReference>
<evidence type="ECO:0000256" key="6">
    <source>
        <dbReference type="ARBA" id="ARBA00022989"/>
    </source>
</evidence>
<keyword evidence="6 8" id="KW-1133">Transmembrane helix</keyword>
<keyword evidence="2" id="KW-0813">Transport</keyword>
<sequence>MFDDMMRTIHDSKELSVVWKNLRNKQRVIRGAVVAVIASIIAAVLPYLYGRLADIALDARASVTLMATLVVLWLVLSIVRDWMDRSSIFTAEEISVELYDDLTVEFMMHVVRLPLEFHKSKKIGKVMSQIARGVDDISDLFRDMFTFLPAIISFVAANIILLLVEWRLSVILSVACASYVMVTLKYTERIGREQKKMRKYRNAAHGELHEAVMNVEAIKATTNERFENTRLRKKFRKATDLYMRHLAIWRRLEAWQGNILTIGFIIVFSMGVWMLRMGTMTPGKLMMFVGYIGLLTGPLSQLANQYRQVKIGWDAFKSALEYYEMEPERDAEGAKPLRDVKGEVVFEEVSFRYEKGRRILEDVSFTARSGETVAVVGGSGAGKSTLLSLISRHYAPQKGRVLIDGTDIMTATLASIRSQIAIVPQEVMLFNSSIKENIRYGNRRATDEEVFAAATAANAHVFIEKFPKGYNQPVGERGVKLSTGQKQRLAIARAILRNPKILILDEATSALDSASEKLVQEALERLTRNRTTFVIAHRLSTIKNANKIIVFEKGTITERGTHDELMQKEGGSYRRFWELQTSANKK</sequence>
<organism evidence="11 12">
    <name type="scientific">Candidatus Wolfebacteria bacterium RIFOXYD1_FULL_48_65</name>
    <dbReference type="NCBI Taxonomy" id="1802561"/>
    <lineage>
        <taxon>Bacteria</taxon>
        <taxon>Candidatus Wolfeibacteriota</taxon>
    </lineage>
</organism>
<evidence type="ECO:0000256" key="8">
    <source>
        <dbReference type="SAM" id="Phobius"/>
    </source>
</evidence>
<dbReference type="PROSITE" id="PS50893">
    <property type="entry name" value="ABC_TRANSPORTER_2"/>
    <property type="match status" value="1"/>
</dbReference>
<dbReference type="GO" id="GO:0016887">
    <property type="term" value="F:ATP hydrolysis activity"/>
    <property type="evidence" value="ECO:0007669"/>
    <property type="project" value="InterPro"/>
</dbReference>
<dbReference type="SMART" id="SM00382">
    <property type="entry name" value="AAA"/>
    <property type="match status" value="1"/>
</dbReference>
<dbReference type="SUPFAM" id="SSF90123">
    <property type="entry name" value="ABC transporter transmembrane region"/>
    <property type="match status" value="1"/>
</dbReference>
<evidence type="ECO:0000259" key="10">
    <source>
        <dbReference type="PROSITE" id="PS50929"/>
    </source>
</evidence>
<accession>A0A1F8DYW3</accession>
<dbReference type="GO" id="GO:0005886">
    <property type="term" value="C:plasma membrane"/>
    <property type="evidence" value="ECO:0007669"/>
    <property type="project" value="UniProtKB-SubCell"/>
</dbReference>
<comment type="caution">
    <text evidence="11">The sequence shown here is derived from an EMBL/GenBank/DDBJ whole genome shotgun (WGS) entry which is preliminary data.</text>
</comment>
<keyword evidence="4" id="KW-0547">Nucleotide-binding</keyword>
<dbReference type="InterPro" id="IPR039421">
    <property type="entry name" value="Type_1_exporter"/>
</dbReference>
<reference evidence="11 12" key="1">
    <citation type="journal article" date="2016" name="Nat. Commun.">
        <title>Thousands of microbial genomes shed light on interconnected biogeochemical processes in an aquifer system.</title>
        <authorList>
            <person name="Anantharaman K."/>
            <person name="Brown C.T."/>
            <person name="Hug L.A."/>
            <person name="Sharon I."/>
            <person name="Castelle C.J."/>
            <person name="Probst A.J."/>
            <person name="Thomas B.C."/>
            <person name="Singh A."/>
            <person name="Wilkins M.J."/>
            <person name="Karaoz U."/>
            <person name="Brodie E.L."/>
            <person name="Williams K.H."/>
            <person name="Hubbard S.S."/>
            <person name="Banfield J.F."/>
        </authorList>
    </citation>
    <scope>NUCLEOTIDE SEQUENCE [LARGE SCALE GENOMIC DNA]</scope>
</reference>
<feature type="domain" description="ABC transmembrane type-1" evidence="10">
    <location>
        <begin position="31"/>
        <end position="309"/>
    </location>
</feature>
<evidence type="ECO:0000256" key="4">
    <source>
        <dbReference type="ARBA" id="ARBA00022741"/>
    </source>
</evidence>
<keyword evidence="7 8" id="KW-0472">Membrane</keyword>
<dbReference type="Pfam" id="PF00005">
    <property type="entry name" value="ABC_tran"/>
    <property type="match status" value="1"/>
</dbReference>
<dbReference type="Gene3D" id="3.40.50.300">
    <property type="entry name" value="P-loop containing nucleotide triphosphate hydrolases"/>
    <property type="match status" value="1"/>
</dbReference>
<dbReference type="GO" id="GO:0034040">
    <property type="term" value="F:ATPase-coupled lipid transmembrane transporter activity"/>
    <property type="evidence" value="ECO:0007669"/>
    <property type="project" value="TreeGrafter"/>
</dbReference>
<comment type="subcellular location">
    <subcellularLocation>
        <location evidence="1">Cell membrane</location>
        <topology evidence="1">Multi-pass membrane protein</topology>
    </subcellularLocation>
</comment>
<dbReference type="Gene3D" id="1.20.1560.10">
    <property type="entry name" value="ABC transporter type 1, transmembrane domain"/>
    <property type="match status" value="1"/>
</dbReference>
<feature type="transmembrane region" description="Helical" evidence="8">
    <location>
        <begin position="170"/>
        <end position="187"/>
    </location>
</feature>
<keyword evidence="3 8" id="KW-0812">Transmembrane</keyword>
<dbReference type="InterPro" id="IPR003439">
    <property type="entry name" value="ABC_transporter-like_ATP-bd"/>
</dbReference>
<dbReference type="PANTHER" id="PTHR24221">
    <property type="entry name" value="ATP-BINDING CASSETTE SUB-FAMILY B"/>
    <property type="match status" value="1"/>
</dbReference>
<dbReference type="InterPro" id="IPR036640">
    <property type="entry name" value="ABC1_TM_sf"/>
</dbReference>
<dbReference type="FunFam" id="3.40.50.300:FF:000287">
    <property type="entry name" value="Multidrug ABC transporter ATP-binding protein"/>
    <property type="match status" value="1"/>
</dbReference>
<dbReference type="Pfam" id="PF00664">
    <property type="entry name" value="ABC_membrane"/>
    <property type="match status" value="1"/>
</dbReference>
<dbReference type="GO" id="GO:0005524">
    <property type="term" value="F:ATP binding"/>
    <property type="evidence" value="ECO:0007669"/>
    <property type="project" value="UniProtKB-KW"/>
</dbReference>
<evidence type="ECO:0000256" key="7">
    <source>
        <dbReference type="ARBA" id="ARBA00023136"/>
    </source>
</evidence>
<evidence type="ECO:0000256" key="3">
    <source>
        <dbReference type="ARBA" id="ARBA00022692"/>
    </source>
</evidence>
<dbReference type="GO" id="GO:0140359">
    <property type="term" value="F:ABC-type transporter activity"/>
    <property type="evidence" value="ECO:0007669"/>
    <property type="project" value="InterPro"/>
</dbReference>
<dbReference type="InterPro" id="IPR011527">
    <property type="entry name" value="ABC1_TM_dom"/>
</dbReference>
<evidence type="ECO:0008006" key="13">
    <source>
        <dbReference type="Google" id="ProtNLM"/>
    </source>
</evidence>
<evidence type="ECO:0000313" key="11">
    <source>
        <dbReference type="EMBL" id="OGM93774.1"/>
    </source>
</evidence>
<dbReference type="PROSITE" id="PS50929">
    <property type="entry name" value="ABC_TM1F"/>
    <property type="match status" value="1"/>
</dbReference>
<keyword evidence="5" id="KW-0067">ATP-binding</keyword>
<feature type="transmembrane region" description="Helical" evidence="8">
    <location>
        <begin position="28"/>
        <end position="49"/>
    </location>
</feature>
<dbReference type="SUPFAM" id="SSF52540">
    <property type="entry name" value="P-loop containing nucleoside triphosphate hydrolases"/>
    <property type="match status" value="1"/>
</dbReference>
<dbReference type="InterPro" id="IPR027417">
    <property type="entry name" value="P-loop_NTPase"/>
</dbReference>
<dbReference type="Proteomes" id="UP000179057">
    <property type="component" value="Unassembled WGS sequence"/>
</dbReference>
<dbReference type="CDD" id="cd07346">
    <property type="entry name" value="ABC_6TM_exporters"/>
    <property type="match status" value="1"/>
</dbReference>
<evidence type="ECO:0000256" key="2">
    <source>
        <dbReference type="ARBA" id="ARBA00022448"/>
    </source>
</evidence>
<feature type="transmembrane region" description="Helical" evidence="8">
    <location>
        <begin position="145"/>
        <end position="164"/>
    </location>
</feature>
<dbReference type="InterPro" id="IPR003593">
    <property type="entry name" value="AAA+_ATPase"/>
</dbReference>
<feature type="domain" description="ABC transporter" evidence="9">
    <location>
        <begin position="344"/>
        <end position="578"/>
    </location>
</feature>
<evidence type="ECO:0000313" key="12">
    <source>
        <dbReference type="Proteomes" id="UP000179057"/>
    </source>
</evidence>
<gene>
    <name evidence="11" type="ORF">A2610_01200</name>
</gene>
<proteinExistence type="predicted"/>
<feature type="transmembrane region" description="Helical" evidence="8">
    <location>
        <begin position="61"/>
        <end position="79"/>
    </location>
</feature>
<feature type="transmembrane region" description="Helical" evidence="8">
    <location>
        <begin position="254"/>
        <end position="273"/>
    </location>
</feature>
<name>A0A1F8DYW3_9BACT</name>
<evidence type="ECO:0000256" key="1">
    <source>
        <dbReference type="ARBA" id="ARBA00004651"/>
    </source>
</evidence>
<protein>
    <recommendedName>
        <fullName evidence="13">ABC transporter</fullName>
    </recommendedName>
</protein>
<evidence type="ECO:0000256" key="5">
    <source>
        <dbReference type="ARBA" id="ARBA00022840"/>
    </source>
</evidence>
<dbReference type="PANTHER" id="PTHR24221:SF654">
    <property type="entry name" value="ATP-BINDING CASSETTE SUB-FAMILY B MEMBER 6"/>
    <property type="match status" value="1"/>
</dbReference>